<comment type="similarity">
    <text evidence="9">Belongs to the MurCDEF family.</text>
</comment>
<dbReference type="PANTHER" id="PTHR43692:SF1">
    <property type="entry name" value="UDP-N-ACETYLMURAMOYLALANINE--D-GLUTAMATE LIGASE"/>
    <property type="match status" value="1"/>
</dbReference>
<dbReference type="Pfam" id="PF08245">
    <property type="entry name" value="Mur_ligase_M"/>
    <property type="match status" value="1"/>
</dbReference>
<dbReference type="Proteomes" id="UP001302249">
    <property type="component" value="Chromosome"/>
</dbReference>
<protein>
    <recommendedName>
        <fullName evidence="9 10">UDP-N-acetylmuramoylalanine--D-glutamate ligase</fullName>
        <ecNumber evidence="9 10">6.3.2.9</ecNumber>
    </recommendedName>
    <alternativeName>
        <fullName evidence="9">D-glutamic acid-adding enzyme</fullName>
    </alternativeName>
    <alternativeName>
        <fullName evidence="9">UDP-N-acetylmuramoyl-L-alanyl-D-glutamate synthetase</fullName>
    </alternativeName>
</protein>
<accession>A0ABZ0B7B5</accession>
<dbReference type="EMBL" id="CP135076">
    <property type="protein sequence ID" value="WNO53112.1"/>
    <property type="molecule type" value="Genomic_DNA"/>
</dbReference>
<sequence>MIASSAWRGKRFAVLGLARSGRATVAALLASGAEVVAWDADAGRREAILPGTGRGTAGEAGGGGGTASSVAPAASPLHQPAADPPPRAGEDLTLADPLDTDLAGFDAVVVSPGVPLNRHPIAARAEAAGVPVIGDIELFAQAREQLPAHKVVGVTGTNGKSTTTALVHHIVEAAGWPARLGGNIGLPILAADPLPEGGVYVLELSSYQIDLTRSLDCDVAVLLNITPDHLDRYADFDAYAASKARLFAMQAPDHAAVVGIGGTPSYEVARSLSARGEHLTKIAPGACMNQSRWPALQGPHNAQNALAAIAVCEALGLSREAIDRGLESFPGLPHRMERIGTVNGVLYVNDSKATNPTSTASALAAFDRTHWILGGQAKTDDLEPCRPAFGHVACAYTIGEAGPMFARLLRPDMAVEECGTLAEAVARAAKRAEPGDTVLLSPACASFDQFRDYEERGSAFRSLVGGLA</sequence>
<evidence type="ECO:0000256" key="10">
    <source>
        <dbReference type="RuleBase" id="RU003664"/>
    </source>
</evidence>
<evidence type="ECO:0000256" key="3">
    <source>
        <dbReference type="ARBA" id="ARBA00022490"/>
    </source>
</evidence>
<dbReference type="SUPFAM" id="SSF53623">
    <property type="entry name" value="MurD-like peptide ligases, catalytic domain"/>
    <property type="match status" value="1"/>
</dbReference>
<gene>
    <name evidence="9 14" type="primary">murD</name>
    <name evidence="14" type="ORF">RPR59_11720</name>
</gene>
<comment type="function">
    <text evidence="9 10">Cell wall formation. Catalyzes the addition of glutamate to the nucleotide precursor UDP-N-acetylmuramoyl-L-alanine (UMA).</text>
</comment>
<keyword evidence="9 10" id="KW-0961">Cell wall biogenesis/degradation</keyword>
<dbReference type="PANTHER" id="PTHR43692">
    <property type="entry name" value="UDP-N-ACETYLMURAMOYLALANINE--D-GLUTAMATE LIGASE"/>
    <property type="match status" value="1"/>
</dbReference>
<evidence type="ECO:0000313" key="14">
    <source>
        <dbReference type="EMBL" id="WNO53112.1"/>
    </source>
</evidence>
<feature type="binding site" evidence="9">
    <location>
        <begin position="156"/>
        <end position="162"/>
    </location>
    <ligand>
        <name>ATP</name>
        <dbReference type="ChEBI" id="CHEBI:30616"/>
    </ligand>
</feature>
<dbReference type="InterPro" id="IPR004101">
    <property type="entry name" value="Mur_ligase_C"/>
</dbReference>
<dbReference type="PROSITE" id="PS01011">
    <property type="entry name" value="FOLYLPOLYGLU_SYNT_1"/>
    <property type="match status" value="1"/>
</dbReference>
<dbReference type="InterPro" id="IPR005762">
    <property type="entry name" value="MurD"/>
</dbReference>
<dbReference type="RefSeq" id="WP_313914251.1">
    <property type="nucleotide sequence ID" value="NZ_CP135076.1"/>
</dbReference>
<dbReference type="InterPro" id="IPR036615">
    <property type="entry name" value="Mur_ligase_C_dom_sf"/>
</dbReference>
<keyword evidence="8 9" id="KW-0131">Cell cycle</keyword>
<evidence type="ECO:0000256" key="4">
    <source>
        <dbReference type="ARBA" id="ARBA00022598"/>
    </source>
</evidence>
<evidence type="ECO:0000259" key="12">
    <source>
        <dbReference type="Pfam" id="PF02875"/>
    </source>
</evidence>
<evidence type="ECO:0000256" key="6">
    <source>
        <dbReference type="ARBA" id="ARBA00022741"/>
    </source>
</evidence>
<evidence type="ECO:0000313" key="15">
    <source>
        <dbReference type="Proteomes" id="UP001302249"/>
    </source>
</evidence>
<comment type="pathway">
    <text evidence="2 9 10">Cell wall biogenesis; peptidoglycan biosynthesis.</text>
</comment>
<keyword evidence="3 9" id="KW-0963">Cytoplasm</keyword>
<evidence type="ECO:0000256" key="2">
    <source>
        <dbReference type="ARBA" id="ARBA00004752"/>
    </source>
</evidence>
<proteinExistence type="inferred from homology"/>
<organism evidence="14 15">
    <name type="scientific">Stakelama saccharophila</name>
    <dbReference type="NCBI Taxonomy" id="3075605"/>
    <lineage>
        <taxon>Bacteria</taxon>
        <taxon>Pseudomonadati</taxon>
        <taxon>Pseudomonadota</taxon>
        <taxon>Alphaproteobacteria</taxon>
        <taxon>Sphingomonadales</taxon>
        <taxon>Sphingomonadaceae</taxon>
        <taxon>Stakelama</taxon>
    </lineage>
</organism>
<dbReference type="InterPro" id="IPR013221">
    <property type="entry name" value="Mur_ligase_cen"/>
</dbReference>
<feature type="domain" description="Mur ligase central" evidence="13">
    <location>
        <begin position="154"/>
        <end position="260"/>
    </location>
</feature>
<keyword evidence="5 9" id="KW-0132">Cell division</keyword>
<dbReference type="SUPFAM" id="SSF53244">
    <property type="entry name" value="MurD-like peptide ligases, peptide-binding domain"/>
    <property type="match status" value="1"/>
</dbReference>
<keyword evidence="7 9" id="KW-0067">ATP-binding</keyword>
<feature type="compositionally biased region" description="Low complexity" evidence="11">
    <location>
        <begin position="67"/>
        <end position="76"/>
    </location>
</feature>
<keyword evidence="6 9" id="KW-0547">Nucleotide-binding</keyword>
<feature type="domain" description="Mur ligase C-terminal" evidence="12">
    <location>
        <begin position="334"/>
        <end position="444"/>
    </location>
</feature>
<evidence type="ECO:0000256" key="5">
    <source>
        <dbReference type="ARBA" id="ARBA00022618"/>
    </source>
</evidence>
<comment type="subcellular location">
    <subcellularLocation>
        <location evidence="1 9 10">Cytoplasm</location>
    </subcellularLocation>
</comment>
<keyword evidence="15" id="KW-1185">Reference proteome</keyword>
<dbReference type="Pfam" id="PF02875">
    <property type="entry name" value="Mur_ligase_C"/>
    <property type="match status" value="1"/>
</dbReference>
<dbReference type="Gene3D" id="3.40.50.720">
    <property type="entry name" value="NAD(P)-binding Rossmann-like Domain"/>
    <property type="match status" value="1"/>
</dbReference>
<evidence type="ECO:0000256" key="1">
    <source>
        <dbReference type="ARBA" id="ARBA00004496"/>
    </source>
</evidence>
<name>A0ABZ0B7B5_9SPHN</name>
<keyword evidence="9 10" id="KW-0573">Peptidoglycan synthesis</keyword>
<reference evidence="14 15" key="1">
    <citation type="submission" date="2023-09" db="EMBL/GenBank/DDBJ databases">
        <authorList>
            <person name="Rey-Velasco X."/>
        </authorList>
    </citation>
    <scope>NUCLEOTIDE SEQUENCE [LARGE SCALE GENOMIC DNA]</scope>
    <source>
        <strain evidence="14 15">W311</strain>
    </source>
</reference>
<evidence type="ECO:0000259" key="13">
    <source>
        <dbReference type="Pfam" id="PF08245"/>
    </source>
</evidence>
<dbReference type="InterPro" id="IPR018109">
    <property type="entry name" value="Folylpolyglutamate_synth_CS"/>
</dbReference>
<dbReference type="InterPro" id="IPR036565">
    <property type="entry name" value="Mur-like_cat_sf"/>
</dbReference>
<feature type="region of interest" description="Disordered" evidence="11">
    <location>
        <begin position="49"/>
        <end position="91"/>
    </location>
</feature>
<keyword evidence="9 10" id="KW-0133">Cell shape</keyword>
<dbReference type="EC" id="6.3.2.9" evidence="9 10"/>
<evidence type="ECO:0000256" key="11">
    <source>
        <dbReference type="SAM" id="MobiDB-lite"/>
    </source>
</evidence>
<keyword evidence="4 9" id="KW-0436">Ligase</keyword>
<dbReference type="SUPFAM" id="SSF51984">
    <property type="entry name" value="MurCD N-terminal domain"/>
    <property type="match status" value="1"/>
</dbReference>
<dbReference type="Gene3D" id="3.90.190.20">
    <property type="entry name" value="Mur ligase, C-terminal domain"/>
    <property type="match status" value="1"/>
</dbReference>
<evidence type="ECO:0000256" key="8">
    <source>
        <dbReference type="ARBA" id="ARBA00023306"/>
    </source>
</evidence>
<dbReference type="NCBIfam" id="TIGR01087">
    <property type="entry name" value="murD"/>
    <property type="match status" value="1"/>
</dbReference>
<feature type="compositionally biased region" description="Gly residues" evidence="11">
    <location>
        <begin position="52"/>
        <end position="66"/>
    </location>
</feature>
<comment type="catalytic activity">
    <reaction evidence="9 10">
        <text>UDP-N-acetyl-alpha-D-muramoyl-L-alanine + D-glutamate + ATP = UDP-N-acetyl-alpha-D-muramoyl-L-alanyl-D-glutamate + ADP + phosphate + H(+)</text>
        <dbReference type="Rhea" id="RHEA:16429"/>
        <dbReference type="ChEBI" id="CHEBI:15378"/>
        <dbReference type="ChEBI" id="CHEBI:29986"/>
        <dbReference type="ChEBI" id="CHEBI:30616"/>
        <dbReference type="ChEBI" id="CHEBI:43474"/>
        <dbReference type="ChEBI" id="CHEBI:83898"/>
        <dbReference type="ChEBI" id="CHEBI:83900"/>
        <dbReference type="ChEBI" id="CHEBI:456216"/>
        <dbReference type="EC" id="6.3.2.9"/>
    </reaction>
</comment>
<evidence type="ECO:0000256" key="7">
    <source>
        <dbReference type="ARBA" id="ARBA00022840"/>
    </source>
</evidence>
<dbReference type="Gene3D" id="3.40.1190.10">
    <property type="entry name" value="Mur-like, catalytic domain"/>
    <property type="match status" value="1"/>
</dbReference>
<dbReference type="GO" id="GO:0008764">
    <property type="term" value="F:UDP-N-acetylmuramoylalanine-D-glutamate ligase activity"/>
    <property type="evidence" value="ECO:0007669"/>
    <property type="project" value="UniProtKB-EC"/>
</dbReference>
<evidence type="ECO:0000256" key="9">
    <source>
        <dbReference type="HAMAP-Rule" id="MF_00639"/>
    </source>
</evidence>
<dbReference type="HAMAP" id="MF_00639">
    <property type="entry name" value="MurD"/>
    <property type="match status" value="1"/>
</dbReference>